<dbReference type="Gene3D" id="3.30.70.330">
    <property type="match status" value="2"/>
</dbReference>
<dbReference type="InterPro" id="IPR000504">
    <property type="entry name" value="RRM_dom"/>
</dbReference>
<name>A0A6P3FHY9_OCTDE</name>
<dbReference type="GO" id="GO:0008143">
    <property type="term" value="F:poly(A) binding"/>
    <property type="evidence" value="ECO:0007669"/>
    <property type="project" value="TreeGrafter"/>
</dbReference>
<feature type="domain" description="RRM" evidence="4">
    <location>
        <begin position="111"/>
        <end position="166"/>
    </location>
</feature>
<dbReference type="GO" id="GO:0000785">
    <property type="term" value="C:chromatin"/>
    <property type="evidence" value="ECO:0007669"/>
    <property type="project" value="TreeGrafter"/>
</dbReference>
<dbReference type="GeneID" id="101582579"/>
<keyword evidence="5" id="KW-1185">Reference proteome</keyword>
<dbReference type="GO" id="GO:0034046">
    <property type="term" value="F:poly(G) binding"/>
    <property type="evidence" value="ECO:0007669"/>
    <property type="project" value="TreeGrafter"/>
</dbReference>
<dbReference type="PANTHER" id="PTHR48033">
    <property type="entry name" value="RNA-BINDING (RRM/RBD/RNP MOTIFS) FAMILY PROTEIN"/>
    <property type="match status" value="1"/>
</dbReference>
<dbReference type="Pfam" id="PF00076">
    <property type="entry name" value="RRM_1"/>
    <property type="match status" value="2"/>
</dbReference>
<evidence type="ECO:0000313" key="5">
    <source>
        <dbReference type="Proteomes" id="UP000515203"/>
    </source>
</evidence>
<dbReference type="PROSITE" id="PS50102">
    <property type="entry name" value="RRM"/>
    <property type="match status" value="2"/>
</dbReference>
<dbReference type="Proteomes" id="UP000515203">
    <property type="component" value="Unplaced"/>
</dbReference>
<dbReference type="InterPro" id="IPR035979">
    <property type="entry name" value="RBD_domain_sf"/>
</dbReference>
<proteinExistence type="predicted"/>
<dbReference type="RefSeq" id="XP_004647557.1">
    <property type="nucleotide sequence ID" value="XM_004647500.1"/>
</dbReference>
<dbReference type="GO" id="GO:0005654">
    <property type="term" value="C:nucleoplasm"/>
    <property type="evidence" value="ECO:0007669"/>
    <property type="project" value="TreeGrafter"/>
</dbReference>
<dbReference type="AlphaFoldDB" id="A0A6P3FHY9"/>
<dbReference type="FunCoup" id="A0A6P3FHY9">
    <property type="interactions" value="4"/>
</dbReference>
<reference evidence="6" key="1">
    <citation type="submission" date="2025-08" db="UniProtKB">
        <authorList>
            <consortium name="RefSeq"/>
        </authorList>
    </citation>
    <scope>IDENTIFICATION</scope>
</reference>
<comment type="subcellular location">
    <subcellularLocation>
        <location evidence="1">Nucleus</location>
    </subcellularLocation>
</comment>
<evidence type="ECO:0000259" key="4">
    <source>
        <dbReference type="PROSITE" id="PS50102"/>
    </source>
</evidence>
<feature type="domain" description="RRM" evidence="4">
    <location>
        <begin position="26"/>
        <end position="103"/>
    </location>
</feature>
<evidence type="ECO:0000256" key="1">
    <source>
        <dbReference type="ARBA" id="ARBA00004123"/>
    </source>
</evidence>
<evidence type="ECO:0000256" key="3">
    <source>
        <dbReference type="PROSITE-ProRule" id="PRU00176"/>
    </source>
</evidence>
<keyword evidence="3" id="KW-0694">RNA-binding</keyword>
<protein>
    <submittedName>
        <fullName evidence="6">Heterogeneous nuclear ribonucleoprotein D-like</fullName>
    </submittedName>
</protein>
<evidence type="ECO:0000313" key="6">
    <source>
        <dbReference type="RefSeq" id="XP_004647557.1"/>
    </source>
</evidence>
<keyword evidence="2" id="KW-0539">Nucleus</keyword>
<dbReference type="OrthoDB" id="9560592at2759"/>
<dbReference type="InParanoid" id="A0A6P3FHY9"/>
<organism evidence="5 6">
    <name type="scientific">Octodon degus</name>
    <name type="common">Degu</name>
    <name type="synonym">Sciurus degus</name>
    <dbReference type="NCBI Taxonomy" id="10160"/>
    <lineage>
        <taxon>Eukaryota</taxon>
        <taxon>Metazoa</taxon>
        <taxon>Chordata</taxon>
        <taxon>Craniata</taxon>
        <taxon>Vertebrata</taxon>
        <taxon>Euteleostomi</taxon>
        <taxon>Mammalia</taxon>
        <taxon>Eutheria</taxon>
        <taxon>Euarchontoglires</taxon>
        <taxon>Glires</taxon>
        <taxon>Rodentia</taxon>
        <taxon>Hystricomorpha</taxon>
        <taxon>Octodontidae</taxon>
        <taxon>Octodon</taxon>
    </lineage>
</organism>
<accession>A0A6P3FHY9</accession>
<sequence length="300" mass="33769">MSSLKDRGCFPEGFRIKISKYKQNPRKMFIGGLSRHTSNGALLEYLAQFGEVLDSVIKIYPDSGLSRGFGFVLFEDPATVEKVLQIKEHQLEGKKIEFKRAKAIQPASPPRKIFVGGLSPHMPVENVREYFSIFGEVEKIELPLYPRSSKRQAFGFITYSDADSLQHQFGKDTPSTGFGYPVAGDGGFHSEPTDYGASQGIFGADPNVSFDMFSDSIDLPTMFMSVPFEDPTEGDDFSHQIYGNFLNIYNDELLFRPDDGYLYGYSYEGCDLRPKLPSYDVQVNQVNSSGAECQRFYQLF</sequence>
<gene>
    <name evidence="6" type="primary">LOC101582579</name>
</gene>
<evidence type="ECO:0000256" key="2">
    <source>
        <dbReference type="ARBA" id="ARBA00023242"/>
    </source>
</evidence>
<dbReference type="SUPFAM" id="SSF54928">
    <property type="entry name" value="RNA-binding domain, RBD"/>
    <property type="match status" value="1"/>
</dbReference>
<dbReference type="SMART" id="SM00360">
    <property type="entry name" value="RRM"/>
    <property type="match status" value="2"/>
</dbReference>
<dbReference type="GO" id="GO:0010468">
    <property type="term" value="P:regulation of gene expression"/>
    <property type="evidence" value="ECO:0007669"/>
    <property type="project" value="TreeGrafter"/>
</dbReference>
<dbReference type="InterPro" id="IPR012677">
    <property type="entry name" value="Nucleotide-bd_a/b_plait_sf"/>
</dbReference>
<dbReference type="PANTHER" id="PTHR48033:SF14">
    <property type="entry name" value="MCG53108"/>
    <property type="match status" value="1"/>
</dbReference>